<dbReference type="Gene3D" id="3.40.50.150">
    <property type="entry name" value="Vaccinia Virus protein VP39"/>
    <property type="match status" value="1"/>
</dbReference>
<sequence>MTEFDRTRWAEKDFAKPYLETADIRVVERRRLLAILKSFYRHFLAGKQQCRVLDLGCGDGILIHELLSIS</sequence>
<protein>
    <recommendedName>
        <fullName evidence="2">Class I SAM-dependent methyltransferase</fullName>
    </recommendedName>
</protein>
<evidence type="ECO:0008006" key="2">
    <source>
        <dbReference type="Google" id="ProtNLM"/>
    </source>
</evidence>
<gene>
    <name evidence="1" type="ORF">GZ26G2_27</name>
</gene>
<reference evidence="1" key="1">
    <citation type="journal article" date="2004" name="Science">
        <title>Reverse methanogenesis: testing the hypothesis with environmental genomics.</title>
        <authorList>
            <person name="Hallam S.J."/>
            <person name="Putnam N."/>
            <person name="Preston C.M."/>
            <person name="Detter J.C."/>
            <person name="Rokhsar D."/>
            <person name="Richardson P.M."/>
            <person name="DeLong E.F."/>
        </authorList>
    </citation>
    <scope>NUCLEOTIDE SEQUENCE</scope>
</reference>
<dbReference type="AlphaFoldDB" id="Q64BS0"/>
<dbReference type="InterPro" id="IPR029063">
    <property type="entry name" value="SAM-dependent_MTases_sf"/>
</dbReference>
<organism evidence="1">
    <name type="scientific">Uncultured archaeon GZfos26G2</name>
    <dbReference type="NCBI Taxonomy" id="3386331"/>
    <lineage>
        <taxon>Archaea</taxon>
        <taxon>Methanobacteriati</taxon>
        <taxon>Methanobacteriota</taxon>
        <taxon>Stenosarchaea group</taxon>
        <taxon>Methanomicrobia</taxon>
        <taxon>Candidatus Methanophagales</taxon>
        <taxon>Candidatus Methanophagaceae</taxon>
        <taxon>Candidatus Methanophaga</taxon>
    </lineage>
</organism>
<dbReference type="EMBL" id="AY714843">
    <property type="protein sequence ID" value="AAU83157.1"/>
    <property type="molecule type" value="Genomic_DNA"/>
</dbReference>
<name>Q64BS0_UNCAG</name>
<evidence type="ECO:0000313" key="1">
    <source>
        <dbReference type="EMBL" id="AAU83157.1"/>
    </source>
</evidence>
<dbReference type="SUPFAM" id="SSF53335">
    <property type="entry name" value="S-adenosyl-L-methionine-dependent methyltransferases"/>
    <property type="match status" value="1"/>
</dbReference>
<proteinExistence type="predicted"/>
<accession>Q64BS0</accession>